<name>A0A089NMH6_9BACL</name>
<gene>
    <name evidence="2" type="ORF">PGRAT_23330</name>
</gene>
<proteinExistence type="predicted"/>
<dbReference type="eggNOG" id="ENOG502Z87E">
    <property type="taxonomic scope" value="Bacteria"/>
</dbReference>
<dbReference type="Pfam" id="PF19597">
    <property type="entry name" value="TrbL_4"/>
    <property type="match status" value="1"/>
</dbReference>
<protein>
    <submittedName>
        <fullName evidence="2">Membrane protein</fullName>
    </submittedName>
</protein>
<feature type="transmembrane region" description="Helical" evidence="1">
    <location>
        <begin position="207"/>
        <end position="238"/>
    </location>
</feature>
<sequence>MEKIILLLVIALLNGSLVYIDSLLKDIIPISLYAEKYMTLTTGANLLENLYDIVFSFGVALMILKFLKKGFEIYVLWTDGDPDEEPLFLLTNFFRSMAVAICFPTIYTWLGQIVEDLSNQLLGAIGQSTNYDWQMWVNALESAGLVTAVFGLIFVVCFFILYFQFLMRGLEMFILRVGIPLACVGLLDNDKGVFRAYAQKFMQSMLAVVIQIALAKLGVGLMLQNHVFWGMACMMLAIRTPRFLSDFLITTGGNGGVVNNVYHSIKLVGMARKLGKAG</sequence>
<dbReference type="InterPro" id="IPR046084">
    <property type="entry name" value="TrbL_4"/>
</dbReference>
<dbReference type="STRING" id="189425.PGRAT_23330"/>
<evidence type="ECO:0000313" key="2">
    <source>
        <dbReference type="EMBL" id="AIQ70254.1"/>
    </source>
</evidence>
<accession>A0A089NMH6</accession>
<evidence type="ECO:0000256" key="1">
    <source>
        <dbReference type="SAM" id="Phobius"/>
    </source>
</evidence>
<keyword evidence="1" id="KW-0812">Transmembrane</keyword>
<feature type="transmembrane region" description="Helical" evidence="1">
    <location>
        <begin position="49"/>
        <end position="67"/>
    </location>
</feature>
<dbReference type="AlphaFoldDB" id="A0A089NMH6"/>
<organism evidence="2 3">
    <name type="scientific">Paenibacillus graminis</name>
    <dbReference type="NCBI Taxonomy" id="189425"/>
    <lineage>
        <taxon>Bacteria</taxon>
        <taxon>Bacillati</taxon>
        <taxon>Bacillota</taxon>
        <taxon>Bacilli</taxon>
        <taxon>Bacillales</taxon>
        <taxon>Paenibacillaceae</taxon>
        <taxon>Paenibacillus</taxon>
    </lineage>
</organism>
<dbReference type="RefSeq" id="WP_025705846.1">
    <property type="nucleotide sequence ID" value="NZ_CP009287.1"/>
</dbReference>
<feature type="transmembrane region" description="Helical" evidence="1">
    <location>
        <begin position="87"/>
        <end position="110"/>
    </location>
</feature>
<dbReference type="HOGENOM" id="CLU_081791_0_0_9"/>
<keyword evidence="1" id="KW-1133">Transmembrane helix</keyword>
<feature type="transmembrane region" description="Helical" evidence="1">
    <location>
        <begin position="143"/>
        <end position="163"/>
    </location>
</feature>
<keyword evidence="3" id="KW-1185">Reference proteome</keyword>
<keyword evidence="1" id="KW-0472">Membrane</keyword>
<reference evidence="2 3" key="1">
    <citation type="submission" date="2014-08" db="EMBL/GenBank/DDBJ databases">
        <title>Comparative genomics of the Paenibacillus odorifer group.</title>
        <authorList>
            <person name="den Bakker H.C."/>
            <person name="Tsai Y.-C."/>
            <person name="Martin N."/>
            <person name="Korlach J."/>
            <person name="Wiedmann M."/>
        </authorList>
    </citation>
    <scope>NUCLEOTIDE SEQUENCE [LARGE SCALE GENOMIC DNA]</scope>
    <source>
        <strain evidence="2 3">DSM 15220</strain>
    </source>
</reference>
<dbReference type="EMBL" id="CP009287">
    <property type="protein sequence ID" value="AIQ70254.1"/>
    <property type="molecule type" value="Genomic_DNA"/>
</dbReference>
<evidence type="ECO:0000313" key="3">
    <source>
        <dbReference type="Proteomes" id="UP000029500"/>
    </source>
</evidence>
<dbReference type="KEGG" id="pgm:PGRAT_23330"/>
<dbReference type="Proteomes" id="UP000029500">
    <property type="component" value="Chromosome"/>
</dbReference>
<dbReference type="OrthoDB" id="1777254at2"/>